<dbReference type="GO" id="GO:0008198">
    <property type="term" value="F:ferrous iron binding"/>
    <property type="evidence" value="ECO:0007669"/>
    <property type="project" value="TreeGrafter"/>
</dbReference>
<dbReference type="Gene3D" id="3.30.920.10">
    <property type="entry name" value="Frataxin/CyaY"/>
    <property type="match status" value="1"/>
</dbReference>
<organism evidence="4 5">
    <name type="scientific">Nematocida parisii (strain ERTm3)</name>
    <name type="common">Nematode killer fungus</name>
    <dbReference type="NCBI Taxonomy" id="935791"/>
    <lineage>
        <taxon>Eukaryota</taxon>
        <taxon>Fungi</taxon>
        <taxon>Fungi incertae sedis</taxon>
        <taxon>Microsporidia</taxon>
        <taxon>Nematocida</taxon>
    </lineage>
</organism>
<dbReference type="VEuPathDB" id="MicrosporidiaDB:NEQG_00943"/>
<dbReference type="GO" id="GO:0051537">
    <property type="term" value="F:2 iron, 2 sulfur cluster binding"/>
    <property type="evidence" value="ECO:0007669"/>
    <property type="project" value="TreeGrafter"/>
</dbReference>
<dbReference type="SUPFAM" id="SSF55387">
    <property type="entry name" value="Frataxin/Nqo15-like"/>
    <property type="match status" value="1"/>
</dbReference>
<dbReference type="NCBIfam" id="TIGR03421">
    <property type="entry name" value="FeS_CyaY"/>
    <property type="match status" value="1"/>
</dbReference>
<dbReference type="GO" id="GO:0004322">
    <property type="term" value="F:ferroxidase activity"/>
    <property type="evidence" value="ECO:0007669"/>
    <property type="project" value="TreeGrafter"/>
</dbReference>
<keyword evidence="5" id="KW-1185">Reference proteome</keyword>
<evidence type="ECO:0000256" key="1">
    <source>
        <dbReference type="ARBA" id="ARBA00008183"/>
    </source>
</evidence>
<gene>
    <name evidence="4" type="ORF">NEQG_00943</name>
</gene>
<dbReference type="OMA" id="LNEQCLI"/>
<dbReference type="InParanoid" id="I3EIS7"/>
<dbReference type="Pfam" id="PF01491">
    <property type="entry name" value="Frataxin_Cyay"/>
    <property type="match status" value="1"/>
</dbReference>
<protein>
    <recommendedName>
        <fullName evidence="6">Ferroxidase</fullName>
    </recommendedName>
</protein>
<dbReference type="EMBL" id="GL870877">
    <property type="protein sequence ID" value="EIJ89124.1"/>
    <property type="molecule type" value="Genomic_DNA"/>
</dbReference>
<evidence type="ECO:0008006" key="6">
    <source>
        <dbReference type="Google" id="ProtNLM"/>
    </source>
</evidence>
<sequence length="99" mass="11549">MLLRTYDSLSKSVMKRIYEVVDRTIDNVSLKDNVITIDIPNKGVFILNRQPTKEEIWLSSPISGPYHFRQSRGIWADRQGNNLLKVISKEILNNEYLLE</sequence>
<dbReference type="AlphaFoldDB" id="I3EIS7"/>
<dbReference type="PROSITE" id="PS50810">
    <property type="entry name" value="FRATAXIN_2"/>
    <property type="match status" value="1"/>
</dbReference>
<keyword evidence="3" id="KW-0408">Iron</keyword>
<accession>I3EIS7</accession>
<proteinExistence type="inferred from homology"/>
<keyword evidence="2" id="KW-0813">Transport</keyword>
<dbReference type="PANTHER" id="PTHR16821">
    <property type="entry name" value="FRATAXIN"/>
    <property type="match status" value="1"/>
</dbReference>
<reference evidence="4" key="1">
    <citation type="submission" date="2011-01" db="EMBL/GenBank/DDBJ databases">
        <title>The Genome Sequence of Nematocida parisii strain ERTm3.</title>
        <authorList>
            <consortium name="The Broad Institute Genome Sequencing Platform"/>
            <consortium name="The Broad Institute Genome Sequencing Center for Infectious Disease"/>
            <person name="Cuomo C."/>
            <person name="Troemel E."/>
            <person name="Young S.K."/>
            <person name="Zeng Q."/>
            <person name="Gargeya S."/>
            <person name="Fitzgerald M."/>
            <person name="Haas B."/>
            <person name="Abouelleil A."/>
            <person name="Alvarado L."/>
            <person name="Arachchi H.M."/>
            <person name="Berlin A."/>
            <person name="Chapman S.B."/>
            <person name="Gearin G."/>
            <person name="Goldberg J."/>
            <person name="Griggs A."/>
            <person name="Gujja S."/>
            <person name="Hansen M."/>
            <person name="Heiman D."/>
            <person name="Howarth C."/>
            <person name="Larimer J."/>
            <person name="Lui A."/>
            <person name="MacDonald P.J.P."/>
            <person name="McCowen C."/>
            <person name="Montmayeur A."/>
            <person name="Murphy C."/>
            <person name="Neiman D."/>
            <person name="Pearson M."/>
            <person name="Priest M."/>
            <person name="Roberts A."/>
            <person name="Saif S."/>
            <person name="Shea T."/>
            <person name="Sisk P."/>
            <person name="Stolte C."/>
            <person name="Sykes S."/>
            <person name="Wortman J."/>
            <person name="Nusbaum C."/>
            <person name="Birren B."/>
        </authorList>
    </citation>
    <scope>NUCLEOTIDE SEQUENCE</scope>
    <source>
        <strain evidence="4">ERTm3</strain>
    </source>
</reference>
<comment type="similarity">
    <text evidence="1">Belongs to the frataxin family.</text>
</comment>
<dbReference type="HOGENOM" id="CLU_080880_4_1_1"/>
<dbReference type="Proteomes" id="UP000002872">
    <property type="component" value="Unassembled WGS sequence"/>
</dbReference>
<evidence type="ECO:0000313" key="4">
    <source>
        <dbReference type="EMBL" id="EIJ89124.1"/>
    </source>
</evidence>
<keyword evidence="2" id="KW-0410">Iron transport</keyword>
<evidence type="ECO:0000256" key="2">
    <source>
        <dbReference type="ARBA" id="ARBA00022496"/>
    </source>
</evidence>
<dbReference type="STRING" id="935791.I3EIS7"/>
<dbReference type="SMART" id="SM01219">
    <property type="entry name" value="Frataxin_Cyay"/>
    <property type="match status" value="1"/>
</dbReference>
<name>I3EIS7_NEMP3</name>
<dbReference type="GO" id="GO:0006826">
    <property type="term" value="P:iron ion transport"/>
    <property type="evidence" value="ECO:0007669"/>
    <property type="project" value="UniProtKB-KW"/>
</dbReference>
<dbReference type="GO" id="GO:0006879">
    <property type="term" value="P:intracellular iron ion homeostasis"/>
    <property type="evidence" value="ECO:0007669"/>
    <property type="project" value="TreeGrafter"/>
</dbReference>
<dbReference type="GO" id="GO:0008199">
    <property type="term" value="F:ferric iron binding"/>
    <property type="evidence" value="ECO:0007669"/>
    <property type="project" value="InterPro"/>
</dbReference>
<dbReference type="OrthoDB" id="1897642at2759"/>
<dbReference type="GO" id="GO:0016226">
    <property type="term" value="P:iron-sulfur cluster assembly"/>
    <property type="evidence" value="ECO:0007669"/>
    <property type="project" value="InterPro"/>
</dbReference>
<dbReference type="FunCoup" id="I3EIS7">
    <property type="interactions" value="20"/>
</dbReference>
<keyword evidence="2" id="KW-0406">Ion transport</keyword>
<dbReference type="InterPro" id="IPR002908">
    <property type="entry name" value="Frataxin/CyaY"/>
</dbReference>
<dbReference type="GO" id="GO:0034986">
    <property type="term" value="F:iron chaperone activity"/>
    <property type="evidence" value="ECO:0007669"/>
    <property type="project" value="TreeGrafter"/>
</dbReference>
<evidence type="ECO:0000256" key="3">
    <source>
        <dbReference type="ARBA" id="ARBA00023004"/>
    </source>
</evidence>
<dbReference type="InterPro" id="IPR036524">
    <property type="entry name" value="Frataxin/CyaY_sf"/>
</dbReference>
<dbReference type="GO" id="GO:0005739">
    <property type="term" value="C:mitochondrion"/>
    <property type="evidence" value="ECO:0007669"/>
    <property type="project" value="TreeGrafter"/>
</dbReference>
<dbReference type="PANTHER" id="PTHR16821:SF2">
    <property type="entry name" value="FRATAXIN, MITOCHONDRIAL"/>
    <property type="match status" value="1"/>
</dbReference>
<evidence type="ECO:0000313" key="5">
    <source>
        <dbReference type="Proteomes" id="UP000002872"/>
    </source>
</evidence>